<comment type="caution">
    <text evidence="2">The sequence shown here is derived from an EMBL/GenBank/DDBJ whole genome shotgun (WGS) entry which is preliminary data.</text>
</comment>
<accession>A0AA41QCR4</accession>
<protein>
    <submittedName>
        <fullName evidence="2">Uncharacterized protein</fullName>
    </submittedName>
</protein>
<evidence type="ECO:0000256" key="1">
    <source>
        <dbReference type="SAM" id="SignalP"/>
    </source>
</evidence>
<dbReference type="Proteomes" id="UP001165405">
    <property type="component" value="Unassembled WGS sequence"/>
</dbReference>
<proteinExistence type="predicted"/>
<reference evidence="2" key="1">
    <citation type="submission" date="2022-01" db="EMBL/GenBank/DDBJ databases">
        <title>Antribacter sp. nov., isolated from Guizhou of China.</title>
        <authorList>
            <person name="Chengliang C."/>
            <person name="Ya Z."/>
        </authorList>
    </citation>
    <scope>NUCLEOTIDE SEQUENCE</scope>
    <source>
        <strain evidence="2">KLBMP 9083</strain>
    </source>
</reference>
<dbReference type="AlphaFoldDB" id="A0AA41QCR4"/>
<evidence type="ECO:0000313" key="3">
    <source>
        <dbReference type="Proteomes" id="UP001165405"/>
    </source>
</evidence>
<organism evidence="2 3">
    <name type="scientific">Antribacter soli</name>
    <dbReference type="NCBI Taxonomy" id="2910976"/>
    <lineage>
        <taxon>Bacteria</taxon>
        <taxon>Bacillati</taxon>
        <taxon>Actinomycetota</taxon>
        <taxon>Actinomycetes</taxon>
        <taxon>Micrococcales</taxon>
        <taxon>Promicromonosporaceae</taxon>
        <taxon>Antribacter</taxon>
    </lineage>
</organism>
<dbReference type="RefSeq" id="WP_236087468.1">
    <property type="nucleotide sequence ID" value="NZ_JAKGSG010000007.1"/>
</dbReference>
<gene>
    <name evidence="2" type="ORF">L1785_02050</name>
</gene>
<name>A0AA41QCR4_9MICO</name>
<sequence length="166" mass="16788">MTRTVARPGGARLAARSASALLAVLVTASALAACSPQEMIEDAAQNAAEEVVQGQTGEDVDIETGGELAEGFPSDVIPLVDGEIASSVATDTGTGTAWIVLITVEGSTAEDATNAARDLLIGSGFAEPEEMAGLGMAILEKEGYQVLLSSSEQDGSAVVNYTVTQG</sequence>
<feature type="chain" id="PRO_5041353456" evidence="1">
    <location>
        <begin position="33"/>
        <end position="166"/>
    </location>
</feature>
<keyword evidence="1" id="KW-0732">Signal</keyword>
<dbReference type="EMBL" id="JAKGSG010000007">
    <property type="protein sequence ID" value="MCF4119754.1"/>
    <property type="molecule type" value="Genomic_DNA"/>
</dbReference>
<feature type="signal peptide" evidence="1">
    <location>
        <begin position="1"/>
        <end position="32"/>
    </location>
</feature>
<keyword evidence="3" id="KW-1185">Reference proteome</keyword>
<evidence type="ECO:0000313" key="2">
    <source>
        <dbReference type="EMBL" id="MCF4119754.1"/>
    </source>
</evidence>
<dbReference type="PROSITE" id="PS51257">
    <property type="entry name" value="PROKAR_LIPOPROTEIN"/>
    <property type="match status" value="1"/>
</dbReference>